<evidence type="ECO:0000313" key="9">
    <source>
        <dbReference type="EMBL" id="AFZ69112.1"/>
    </source>
</evidence>
<sequence length="603" mass="67157">MTTVLPKRAELDVRTTWNLERLFATSDAWEQEFAQVQQELPSLRAFAGQLADAETVARFFAAQEALALRVARLFTYASMAASVDALDVTASARRERAASLQSLLAAAGAFAEPELLSLSAGTLNSWAASAELRSYAQVFRNLERQRSHVRSAEVEELLGLVRGPFAAARTIHPTLVNTDLDLGQVGDVKLGHGNIDALTSSVDREVRRSAWEAYADAHRTAQHTMAACLSAGVRQDVFAARARRYDSSLAAALAPNNLPTGVFHALIETYRRHLPTWHRYWQVRLRWLNERQGLGLSRLREYDVKAPLSPEAPSVPYAQATEWLAAGMAPLGSEYVEVMRAGLTTERWVDIYPNAGKRQGAYSSGVPGGLPYIFMSYRDNLQGLSTLAHEIGHSMHSYLTWQHQPYAYSRYSLFVAEVASNFNQAMVRRHLFATQPGVNFQIALIEEAMSNFHRYFFVMPSLARFELEIHERVERGEALSAPQLNDLMADLLQEGYGDAVEVDRERSGLTWAMFSTHLYSNFYVWQYATGISAAHALLARFDTDAQRAREDYLEFLRAGSSRYPLDALLGAGVDMRSGEAVEQTFGVLDGYIDRLEALLDAGA</sequence>
<dbReference type="Pfam" id="PF08439">
    <property type="entry name" value="Peptidase_M3_N"/>
    <property type="match status" value="1"/>
</dbReference>
<evidence type="ECO:0000256" key="4">
    <source>
        <dbReference type="ARBA" id="ARBA00022833"/>
    </source>
</evidence>
<keyword evidence="2 6" id="KW-0479">Metal-binding</keyword>
<dbReference type="Gene3D" id="1.20.140.70">
    <property type="entry name" value="Oligopeptidase f, N-terminal domain"/>
    <property type="match status" value="1"/>
</dbReference>
<dbReference type="PATRIC" id="fig|937777.3.peg.3696"/>
<dbReference type="SUPFAM" id="SSF55486">
    <property type="entry name" value="Metalloproteases ('zincins'), catalytic domain"/>
    <property type="match status" value="1"/>
</dbReference>
<dbReference type="InterPro" id="IPR001567">
    <property type="entry name" value="Pept_M3A_M3B_dom"/>
</dbReference>
<organism evidence="9 10">
    <name type="scientific">Deinococcus peraridilitoris (strain DSM 19664 / LMG 22246 / CIP 109416 / KR-200)</name>
    <dbReference type="NCBI Taxonomy" id="937777"/>
    <lineage>
        <taxon>Bacteria</taxon>
        <taxon>Thermotogati</taxon>
        <taxon>Deinococcota</taxon>
        <taxon>Deinococci</taxon>
        <taxon>Deinococcales</taxon>
        <taxon>Deinococcaceae</taxon>
        <taxon>Deinococcus</taxon>
    </lineage>
</organism>
<dbReference type="InterPro" id="IPR013647">
    <property type="entry name" value="OligopepF_N_dom"/>
</dbReference>
<dbReference type="GO" id="GO:0046872">
    <property type="term" value="F:metal ion binding"/>
    <property type="evidence" value="ECO:0007669"/>
    <property type="project" value="UniProtKB-UniRule"/>
</dbReference>
<protein>
    <recommendedName>
        <fullName evidence="6">Oligopeptidase F</fullName>
        <ecNumber evidence="6">3.4.24.-</ecNumber>
    </recommendedName>
</protein>
<evidence type="ECO:0000256" key="2">
    <source>
        <dbReference type="ARBA" id="ARBA00022723"/>
    </source>
</evidence>
<evidence type="ECO:0000259" key="8">
    <source>
        <dbReference type="Pfam" id="PF08439"/>
    </source>
</evidence>
<dbReference type="OrthoDB" id="9766487at2"/>
<dbReference type="GO" id="GO:0006508">
    <property type="term" value="P:proteolysis"/>
    <property type="evidence" value="ECO:0007669"/>
    <property type="project" value="UniProtKB-KW"/>
</dbReference>
<comment type="function">
    <text evidence="6">Has oligopeptidase activity and degrades a variety of small bioactive peptides.</text>
</comment>
<dbReference type="EC" id="3.4.24.-" evidence="6"/>
<evidence type="ECO:0000313" key="10">
    <source>
        <dbReference type="Proteomes" id="UP000010467"/>
    </source>
</evidence>
<keyword evidence="4 6" id="KW-0862">Zinc</keyword>
<dbReference type="EMBL" id="CP003382">
    <property type="protein sequence ID" value="AFZ69112.1"/>
    <property type="molecule type" value="Genomic_DNA"/>
</dbReference>
<dbReference type="NCBIfam" id="TIGR00181">
    <property type="entry name" value="pepF"/>
    <property type="match status" value="1"/>
</dbReference>
<comment type="similarity">
    <text evidence="6">Belongs to the peptidase M3B family.</text>
</comment>
<dbReference type="AlphaFoldDB" id="L0A7H5"/>
<dbReference type="CDD" id="cd09608">
    <property type="entry name" value="M3B_PepF"/>
    <property type="match status" value="1"/>
</dbReference>
<evidence type="ECO:0000256" key="3">
    <source>
        <dbReference type="ARBA" id="ARBA00022801"/>
    </source>
</evidence>
<dbReference type="Proteomes" id="UP000010467">
    <property type="component" value="Chromosome"/>
</dbReference>
<evidence type="ECO:0000256" key="6">
    <source>
        <dbReference type="RuleBase" id="RU368091"/>
    </source>
</evidence>
<name>L0A7H5_DEIPD</name>
<dbReference type="RefSeq" id="WP_015237408.1">
    <property type="nucleotide sequence ID" value="NC_019793.1"/>
</dbReference>
<dbReference type="Gene3D" id="1.10.1370.20">
    <property type="entry name" value="Oligoendopeptidase f, C-terminal domain"/>
    <property type="match status" value="1"/>
</dbReference>
<keyword evidence="10" id="KW-1185">Reference proteome</keyword>
<dbReference type="STRING" id="937777.Deipe_3686"/>
<feature type="domain" description="Peptidase M3A/M3B catalytic" evidence="7">
    <location>
        <begin position="198"/>
        <end position="586"/>
    </location>
</feature>
<accession>L0A7H5</accession>
<keyword evidence="1 6" id="KW-0645">Protease</keyword>
<dbReference type="InterPro" id="IPR042088">
    <property type="entry name" value="OligoPept_F_C"/>
</dbReference>
<evidence type="ECO:0000259" key="7">
    <source>
        <dbReference type="Pfam" id="PF01432"/>
    </source>
</evidence>
<keyword evidence="3 6" id="KW-0378">Hydrolase</keyword>
<feature type="domain" description="Oligopeptidase F N-terminal" evidence="8">
    <location>
        <begin position="114"/>
        <end position="181"/>
    </location>
</feature>
<evidence type="ECO:0000256" key="5">
    <source>
        <dbReference type="ARBA" id="ARBA00023049"/>
    </source>
</evidence>
<evidence type="ECO:0000256" key="1">
    <source>
        <dbReference type="ARBA" id="ARBA00022670"/>
    </source>
</evidence>
<dbReference type="eggNOG" id="COG1164">
    <property type="taxonomic scope" value="Bacteria"/>
</dbReference>
<dbReference type="HOGENOM" id="CLU_021290_2_0_0"/>
<proteinExistence type="inferred from homology"/>
<reference evidence="10" key="1">
    <citation type="submission" date="2012-03" db="EMBL/GenBank/DDBJ databases">
        <title>Complete sequence of chromosome of Deinococcus peraridilitoris DSM 19664.</title>
        <authorList>
            <person name="Lucas S."/>
            <person name="Copeland A."/>
            <person name="Lapidus A."/>
            <person name="Glavina del Rio T."/>
            <person name="Dalin E."/>
            <person name="Tice H."/>
            <person name="Bruce D."/>
            <person name="Goodwin L."/>
            <person name="Pitluck S."/>
            <person name="Peters L."/>
            <person name="Mikhailova N."/>
            <person name="Lu M."/>
            <person name="Kyrpides N."/>
            <person name="Mavromatis K."/>
            <person name="Ivanova N."/>
            <person name="Brettin T."/>
            <person name="Detter J.C."/>
            <person name="Han C."/>
            <person name="Larimer F."/>
            <person name="Land M."/>
            <person name="Hauser L."/>
            <person name="Markowitz V."/>
            <person name="Cheng J.-F."/>
            <person name="Hugenholtz P."/>
            <person name="Woyke T."/>
            <person name="Wu D."/>
            <person name="Pukall R."/>
            <person name="Steenblock K."/>
            <person name="Brambilla E."/>
            <person name="Klenk H.-P."/>
            <person name="Eisen J.A."/>
        </authorList>
    </citation>
    <scope>NUCLEOTIDE SEQUENCE [LARGE SCALE GENOMIC DNA]</scope>
    <source>
        <strain evidence="10">DSM 19664 / LMG 22246 / CIP 109416 / KR-200</strain>
    </source>
</reference>
<dbReference type="GO" id="GO:0004222">
    <property type="term" value="F:metalloendopeptidase activity"/>
    <property type="evidence" value="ECO:0007669"/>
    <property type="project" value="UniProtKB-UniRule"/>
</dbReference>
<dbReference type="InterPro" id="IPR004438">
    <property type="entry name" value="Peptidase_M3B"/>
</dbReference>
<comment type="cofactor">
    <cofactor evidence="6">
        <name>Zn(2+)</name>
        <dbReference type="ChEBI" id="CHEBI:29105"/>
    </cofactor>
    <text evidence="6">Binds 1 zinc ion.</text>
</comment>
<dbReference type="Pfam" id="PF01432">
    <property type="entry name" value="Peptidase_M3"/>
    <property type="match status" value="1"/>
</dbReference>
<gene>
    <name evidence="9" type="ordered locus">Deipe_3686</name>
</gene>
<keyword evidence="5 6" id="KW-0482">Metalloprotease</keyword>
<dbReference type="KEGG" id="dpd:Deipe_3686"/>